<name>A0ABT0IH62_9ACTN</name>
<feature type="region of interest" description="Disordered" evidence="1">
    <location>
        <begin position="1"/>
        <end position="24"/>
    </location>
</feature>
<protein>
    <recommendedName>
        <fullName evidence="4">PIN domain-containing protein</fullName>
    </recommendedName>
</protein>
<evidence type="ECO:0000313" key="3">
    <source>
        <dbReference type="Proteomes" id="UP001522868"/>
    </source>
</evidence>
<dbReference type="EMBL" id="JALPTH010000028">
    <property type="protein sequence ID" value="MCK8680610.1"/>
    <property type="molecule type" value="Genomic_DNA"/>
</dbReference>
<accession>A0ABT0IH62</accession>
<comment type="caution">
    <text evidence="2">The sequence shown here is derived from an EMBL/GenBank/DDBJ whole genome shotgun (WGS) entry which is preliminary data.</text>
</comment>
<evidence type="ECO:0008006" key="4">
    <source>
        <dbReference type="Google" id="ProtNLM"/>
    </source>
</evidence>
<evidence type="ECO:0000256" key="1">
    <source>
        <dbReference type="SAM" id="MobiDB-lite"/>
    </source>
</evidence>
<keyword evidence="3" id="KW-1185">Reference proteome</keyword>
<reference evidence="2 3" key="1">
    <citation type="submission" date="2022-04" db="EMBL/GenBank/DDBJ databases">
        <title>Streptomyces sp. nov. LCR6-01 isolated from Lichen of Dirinaria sp.</title>
        <authorList>
            <person name="Kanchanasin P."/>
            <person name="Tanasupawat S."/>
            <person name="Phongsopitanun W."/>
        </authorList>
    </citation>
    <scope>NUCLEOTIDE SEQUENCE [LARGE SCALE GENOMIC DNA]</scope>
    <source>
        <strain evidence="2 3">LCR6-01</strain>
    </source>
</reference>
<proteinExistence type="predicted"/>
<gene>
    <name evidence="2" type="ORF">M1O15_25080</name>
</gene>
<dbReference type="RefSeq" id="WP_248636422.1">
    <property type="nucleotide sequence ID" value="NZ_JALPTH010000028.1"/>
</dbReference>
<evidence type="ECO:0000313" key="2">
    <source>
        <dbReference type="EMBL" id="MCK8680610.1"/>
    </source>
</evidence>
<dbReference type="Proteomes" id="UP001522868">
    <property type="component" value="Unassembled WGS sequence"/>
</dbReference>
<organism evidence="2 3">
    <name type="scientific">Streptomyces lichenis</name>
    <dbReference type="NCBI Taxonomy" id="2306967"/>
    <lineage>
        <taxon>Bacteria</taxon>
        <taxon>Bacillati</taxon>
        <taxon>Actinomycetota</taxon>
        <taxon>Actinomycetes</taxon>
        <taxon>Kitasatosporales</taxon>
        <taxon>Streptomycetaceae</taxon>
        <taxon>Streptomyces</taxon>
    </lineage>
</organism>
<feature type="compositionally biased region" description="Basic and acidic residues" evidence="1">
    <location>
        <begin position="1"/>
        <end position="12"/>
    </location>
</feature>
<sequence length="66" mass="7400">MTAEPTRWHEPPVELSEQALPTPRPVAGCPECERLAALRCKAADRQDHSTVVDCNVLMRMHPTGHR</sequence>